<gene>
    <name evidence="1" type="ORF">DKX38_022050</name>
</gene>
<evidence type="ECO:0000313" key="2">
    <source>
        <dbReference type="Proteomes" id="UP000326939"/>
    </source>
</evidence>
<sequence length="108" mass="12416">MKTIRRMPWTCRLYRKFFCRICSAAGWGRQDDAGVVKVYETLTGVKVEGKLPILKKEVVLQSLPPEWPLDPIDDIHRLNHSNSKTLVVLDDDPTGTQTVHDIEVLTEW</sequence>
<dbReference type="AlphaFoldDB" id="A0A5N5JYL4"/>
<reference evidence="2" key="1">
    <citation type="journal article" date="2019" name="Gigascience">
        <title>De novo genome assembly of the endangered Acer yangbiense, a plant species with extremely small populations endemic to Yunnan Province, China.</title>
        <authorList>
            <person name="Yang J."/>
            <person name="Wariss H.M."/>
            <person name="Tao L."/>
            <person name="Zhang R."/>
            <person name="Yun Q."/>
            <person name="Hollingsworth P."/>
            <person name="Dao Z."/>
            <person name="Luo G."/>
            <person name="Guo H."/>
            <person name="Ma Y."/>
            <person name="Sun W."/>
        </authorList>
    </citation>
    <scope>NUCLEOTIDE SEQUENCE [LARGE SCALE GENOMIC DNA]</scope>
    <source>
        <strain evidence="2">cv. br00</strain>
    </source>
</reference>
<dbReference type="EMBL" id="VDCV01000015">
    <property type="protein sequence ID" value="KAB5524301.1"/>
    <property type="molecule type" value="Genomic_DNA"/>
</dbReference>
<name>A0A5N5JYL4_9ROSI</name>
<comment type="caution">
    <text evidence="1">The sequence shown here is derived from an EMBL/GenBank/DDBJ whole genome shotgun (WGS) entry which is preliminary data.</text>
</comment>
<evidence type="ECO:0000313" key="1">
    <source>
        <dbReference type="EMBL" id="KAB5524301.1"/>
    </source>
</evidence>
<proteinExistence type="predicted"/>
<organism evidence="1 2">
    <name type="scientific">Salix brachista</name>
    <dbReference type="NCBI Taxonomy" id="2182728"/>
    <lineage>
        <taxon>Eukaryota</taxon>
        <taxon>Viridiplantae</taxon>
        <taxon>Streptophyta</taxon>
        <taxon>Embryophyta</taxon>
        <taxon>Tracheophyta</taxon>
        <taxon>Spermatophyta</taxon>
        <taxon>Magnoliopsida</taxon>
        <taxon>eudicotyledons</taxon>
        <taxon>Gunneridae</taxon>
        <taxon>Pentapetalae</taxon>
        <taxon>rosids</taxon>
        <taxon>fabids</taxon>
        <taxon>Malpighiales</taxon>
        <taxon>Salicaceae</taxon>
        <taxon>Saliceae</taxon>
        <taxon>Salix</taxon>
    </lineage>
</organism>
<dbReference type="Proteomes" id="UP000326939">
    <property type="component" value="Chromosome 15"/>
</dbReference>
<accession>A0A5N5JYL4</accession>
<protein>
    <submittedName>
        <fullName evidence="1">Uncharacterized protein</fullName>
    </submittedName>
</protein>
<keyword evidence="2" id="KW-1185">Reference proteome</keyword>